<keyword evidence="3" id="KW-1185">Reference proteome</keyword>
<organism evidence="2 3">
    <name type="scientific">Polyangium fumosum</name>
    <dbReference type="NCBI Taxonomy" id="889272"/>
    <lineage>
        <taxon>Bacteria</taxon>
        <taxon>Pseudomonadati</taxon>
        <taxon>Myxococcota</taxon>
        <taxon>Polyangia</taxon>
        <taxon>Polyangiales</taxon>
        <taxon>Polyangiaceae</taxon>
        <taxon>Polyangium</taxon>
    </lineage>
</organism>
<gene>
    <name evidence="2" type="ORF">E8A74_12765</name>
</gene>
<feature type="coiled-coil region" evidence="1">
    <location>
        <begin position="43"/>
        <end position="72"/>
    </location>
</feature>
<evidence type="ECO:0000313" key="3">
    <source>
        <dbReference type="Proteomes" id="UP000309215"/>
    </source>
</evidence>
<accession>A0A4U1JDW0</accession>
<dbReference type="PROSITE" id="PS51257">
    <property type="entry name" value="PROKAR_LIPOPROTEIN"/>
    <property type="match status" value="1"/>
</dbReference>
<dbReference type="RefSeq" id="WP_136929261.1">
    <property type="nucleotide sequence ID" value="NZ_SSMQ01000011.1"/>
</dbReference>
<protein>
    <submittedName>
        <fullName evidence="2">Uncharacterized protein</fullName>
    </submittedName>
</protein>
<sequence>MGKRFEYVVRLSVVVVSVVASGLSGCKSEADHQREQAAFALEVAREQERLRAEEEKRRADAEKEAIQQAKLRILRDPSSVLVADNLGYFDKGIINSYRQLVKMSVLNKSKYALGSIEGEVDWLDDNGHKVGSVPFTLKGSIPAGDTKWFSKDAGTLSNGTLQTNATRTRIRFTRVQLIEE</sequence>
<dbReference type="Proteomes" id="UP000309215">
    <property type="component" value="Unassembled WGS sequence"/>
</dbReference>
<comment type="caution">
    <text evidence="2">The sequence shown here is derived from an EMBL/GenBank/DDBJ whole genome shotgun (WGS) entry which is preliminary data.</text>
</comment>
<dbReference type="OrthoDB" id="9932008at2"/>
<name>A0A4U1JDW0_9BACT</name>
<proteinExistence type="predicted"/>
<evidence type="ECO:0000313" key="2">
    <source>
        <dbReference type="EMBL" id="TKD09152.1"/>
    </source>
</evidence>
<dbReference type="AlphaFoldDB" id="A0A4U1JDW0"/>
<keyword evidence="1" id="KW-0175">Coiled coil</keyword>
<evidence type="ECO:0000256" key="1">
    <source>
        <dbReference type="SAM" id="Coils"/>
    </source>
</evidence>
<reference evidence="2 3" key="1">
    <citation type="submission" date="2019-04" db="EMBL/GenBank/DDBJ databases">
        <authorList>
            <person name="Li Y."/>
            <person name="Wang J."/>
        </authorList>
    </citation>
    <scope>NUCLEOTIDE SEQUENCE [LARGE SCALE GENOMIC DNA]</scope>
    <source>
        <strain evidence="2 3">DSM 14668</strain>
    </source>
</reference>
<dbReference type="EMBL" id="SSMQ01000011">
    <property type="protein sequence ID" value="TKD09152.1"/>
    <property type="molecule type" value="Genomic_DNA"/>
</dbReference>